<dbReference type="Proteomes" id="UP000017559">
    <property type="component" value="Unassembled WGS sequence"/>
</dbReference>
<protein>
    <submittedName>
        <fullName evidence="1">Uncharacterized protein</fullName>
    </submittedName>
</protein>
<reference evidence="1 2" key="1">
    <citation type="journal article" date="2014" name="BMC Genomics">
        <title>Genome and secretome analysis of the hemibiotrophic fungal pathogen, Moniliophthora roreri, which causes frosty pod rot disease of cacao: mechanisms of the biotrophic and necrotrophic phases.</title>
        <authorList>
            <person name="Meinhardt L.W."/>
            <person name="Costa G.G.L."/>
            <person name="Thomazella D.P.T."/>
            <person name="Teixeira P.J.P.L."/>
            <person name="Carazzolle M.F."/>
            <person name="Schuster S.C."/>
            <person name="Carlson J.E."/>
            <person name="Guiltinan M.J."/>
            <person name="Mieczkowski P."/>
            <person name="Farmer A."/>
            <person name="Ramaraj T."/>
            <person name="Crozier J."/>
            <person name="Davis R.E."/>
            <person name="Shao J."/>
            <person name="Melnick R.L."/>
            <person name="Pereira G.A.G."/>
            <person name="Bailey B.A."/>
        </authorList>
    </citation>
    <scope>NUCLEOTIDE SEQUENCE [LARGE SCALE GENOMIC DNA]</scope>
    <source>
        <strain evidence="1 2">MCA 2997</strain>
    </source>
</reference>
<evidence type="ECO:0000313" key="2">
    <source>
        <dbReference type="Proteomes" id="UP000017559"/>
    </source>
</evidence>
<organism evidence="1 2">
    <name type="scientific">Moniliophthora roreri (strain MCA 2997)</name>
    <name type="common">Cocoa frosty pod rot fungus</name>
    <name type="synonym">Crinipellis roreri</name>
    <dbReference type="NCBI Taxonomy" id="1381753"/>
    <lineage>
        <taxon>Eukaryota</taxon>
        <taxon>Fungi</taxon>
        <taxon>Dikarya</taxon>
        <taxon>Basidiomycota</taxon>
        <taxon>Agaricomycotina</taxon>
        <taxon>Agaricomycetes</taxon>
        <taxon>Agaricomycetidae</taxon>
        <taxon>Agaricales</taxon>
        <taxon>Marasmiineae</taxon>
        <taxon>Marasmiaceae</taxon>
        <taxon>Moniliophthora</taxon>
    </lineage>
</organism>
<comment type="caution">
    <text evidence="1">The sequence shown here is derived from an EMBL/GenBank/DDBJ whole genome shotgun (WGS) entry which is preliminary data.</text>
</comment>
<dbReference type="EMBL" id="AWSO01001517">
    <property type="protein sequence ID" value="ESK83549.1"/>
    <property type="molecule type" value="Genomic_DNA"/>
</dbReference>
<name>V2XVY4_MONRO</name>
<keyword evidence="2" id="KW-1185">Reference proteome</keyword>
<accession>V2XVY4</accession>
<dbReference type="HOGENOM" id="CLU_1704699_0_0_1"/>
<dbReference type="AlphaFoldDB" id="V2XVY4"/>
<sequence>MPGMERLSTSFLSTTRLSRSTNVRLPTPQTTWASIAKSFEKSPISDYGPPILDVANPTWVPERRYTFARDEDEAQRLVGVMGSRGWNSQGCSPVGSALHVVGILFEEDSDSHCFRGWSPNIDKSLAGPDISSANSLGAASRTFSTLRHALTCTA</sequence>
<dbReference type="KEGG" id="mrr:Moror_12104"/>
<proteinExistence type="predicted"/>
<evidence type="ECO:0000313" key="1">
    <source>
        <dbReference type="EMBL" id="ESK83549.1"/>
    </source>
</evidence>
<gene>
    <name evidence="1" type="ORF">Moror_12104</name>
</gene>